<organism evidence="1 3">
    <name type="scientific">Sulfitobacter pontiacus</name>
    <dbReference type="NCBI Taxonomy" id="60137"/>
    <lineage>
        <taxon>Bacteria</taxon>
        <taxon>Pseudomonadati</taxon>
        <taxon>Pseudomonadota</taxon>
        <taxon>Alphaproteobacteria</taxon>
        <taxon>Rhodobacterales</taxon>
        <taxon>Roseobacteraceae</taxon>
        <taxon>Sulfitobacter</taxon>
    </lineage>
</organism>
<evidence type="ECO:0000313" key="2">
    <source>
        <dbReference type="EMBL" id="UOA24380.1"/>
    </source>
</evidence>
<dbReference type="EMBL" id="FNNB01000017">
    <property type="protein sequence ID" value="SDX74823.1"/>
    <property type="molecule type" value="Genomic_DNA"/>
</dbReference>
<reference evidence="1" key="1">
    <citation type="submission" date="2016-10" db="EMBL/GenBank/DDBJ databases">
        <authorList>
            <person name="de Groot N.N."/>
        </authorList>
    </citation>
    <scope>NUCLEOTIDE SEQUENCE [LARGE SCALE GENOMIC DNA]</scope>
    <source>
        <strain evidence="1">DSM 10014</strain>
    </source>
</reference>
<dbReference type="AlphaFoldDB" id="A0A1H3E7V5"/>
<dbReference type="EMBL" id="CP084959">
    <property type="protein sequence ID" value="UOA24380.1"/>
    <property type="molecule type" value="Genomic_DNA"/>
</dbReference>
<dbReference type="Proteomes" id="UP000830781">
    <property type="component" value="Chromosome"/>
</dbReference>
<evidence type="ECO:0000313" key="4">
    <source>
        <dbReference type="Proteomes" id="UP000830781"/>
    </source>
</evidence>
<dbReference type="STRING" id="60137.SAMN04488041_1174"/>
<evidence type="ECO:0000313" key="3">
    <source>
        <dbReference type="Proteomes" id="UP000183076"/>
    </source>
</evidence>
<name>A0A1H3E7V5_9RHOB</name>
<dbReference type="InterPro" id="IPR021466">
    <property type="entry name" value="Put_rhamnosyl_transferase"/>
</dbReference>
<dbReference type="Pfam" id="PF11316">
    <property type="entry name" value="Rhamno_transf"/>
    <property type="match status" value="1"/>
</dbReference>
<reference evidence="4" key="4">
    <citation type="journal article" date="2022" name="Microorganisms">
        <title>Beyond the ABCs#Discovery of Three New Plasmid Types in Rhodobacterales (RepQ, RepY, RepW).</title>
        <authorList>
            <person name="Freese H.M."/>
            <person name="Ringel V."/>
            <person name="Overmann J."/>
            <person name="Petersen J."/>
        </authorList>
    </citation>
    <scope>NUCLEOTIDE SEQUENCE [LARGE SCALE GENOMIC DNA]</scope>
    <source>
        <strain evidence="4">DSM 110277</strain>
    </source>
</reference>
<reference evidence="2" key="3">
    <citation type="journal article" date="2022" name="Microorganisms">
        <title>Beyond the ABCs#Discovery of Three New Plasmid Types in Rhodobacterales (RepQ, RepY, RepW).</title>
        <authorList>
            <person name="Freese H.M."/>
            <person name="Ringel V."/>
            <person name="Overmann J."/>
            <person name="Petersen J."/>
        </authorList>
    </citation>
    <scope>NUCLEOTIDE SEQUENCE</scope>
    <source>
        <strain evidence="2">DSM 110277</strain>
    </source>
</reference>
<accession>A0A1H3E7V5</accession>
<evidence type="ECO:0000313" key="1">
    <source>
        <dbReference type="EMBL" id="SDX74823.1"/>
    </source>
</evidence>
<proteinExistence type="predicted"/>
<dbReference type="RefSeq" id="WP_074637834.1">
    <property type="nucleotide sequence ID" value="NZ_CP084959.1"/>
</dbReference>
<gene>
    <name evidence="2" type="ORF">DSM110277_02819</name>
    <name evidence="1" type="ORF">SAMN04488041_1174</name>
</gene>
<dbReference type="GeneID" id="94020015"/>
<sequence length="268" mass="30129">MQVLGLCRFSYPALGGFQVGHDTTADRIAYLYDPARLEERFRLFETVALPCLMAQTDPDFEMIVLVGDRFPPVHLERLKALLAPLPQARIVVEPPRPHREVMKEILNKARHARSEPCVQFRFDDDDAIAVDFVAKLRKAVDDAAPLLVQHKSVALDWNKGYVAEFGADGIAATPSFRPFYTAALAMFVNAGCPLTIMNFAHDKLPRFMPALSFPDPAMYVRGHNGFNDSRQKNARAVDLSPLSPEEEILFKDRFAIDIDTVRRVFAKG</sequence>
<dbReference type="Proteomes" id="UP000183076">
    <property type="component" value="Unassembled WGS sequence"/>
</dbReference>
<keyword evidence="4" id="KW-1185">Reference proteome</keyword>
<protein>
    <submittedName>
        <fullName evidence="1">Putative rhamnosyl transferase</fullName>
    </submittedName>
</protein>
<keyword evidence="1" id="KW-0808">Transferase</keyword>
<dbReference type="GO" id="GO:0016740">
    <property type="term" value="F:transferase activity"/>
    <property type="evidence" value="ECO:0007669"/>
    <property type="project" value="UniProtKB-KW"/>
</dbReference>
<reference evidence="3" key="2">
    <citation type="submission" date="2016-10" db="EMBL/GenBank/DDBJ databases">
        <authorList>
            <person name="Varghese N."/>
            <person name="Submissions S."/>
        </authorList>
    </citation>
    <scope>NUCLEOTIDE SEQUENCE [LARGE SCALE GENOMIC DNA]</scope>
    <source>
        <strain evidence="3">DSM 10014</strain>
    </source>
</reference>